<evidence type="ECO:0000256" key="4">
    <source>
        <dbReference type="ARBA" id="ARBA00022989"/>
    </source>
</evidence>
<reference evidence="7 8" key="1">
    <citation type="submission" date="2024-03" db="EMBL/GenBank/DDBJ databases">
        <title>The Acrasis kona genome and developmental transcriptomes reveal deep origins of eukaryotic multicellular pathways.</title>
        <authorList>
            <person name="Sheikh S."/>
            <person name="Fu C.-J."/>
            <person name="Brown M.W."/>
            <person name="Baldauf S.L."/>
        </authorList>
    </citation>
    <scope>NUCLEOTIDE SEQUENCE [LARGE SCALE GENOMIC DNA]</scope>
    <source>
        <strain evidence="7 8">ATCC MYA-3509</strain>
    </source>
</reference>
<dbReference type="Pfam" id="PF21729">
    <property type="entry name" value="IRX15_IRX15L_GXM"/>
    <property type="match status" value="1"/>
</dbReference>
<comment type="subcellular location">
    <subcellularLocation>
        <location evidence="2">Endomembrane system</location>
    </subcellularLocation>
    <subcellularLocation>
        <location evidence="1">Membrane</location>
        <topology evidence="1">Single-pass membrane protein</topology>
    </subcellularLocation>
</comment>
<evidence type="ECO:0008006" key="9">
    <source>
        <dbReference type="Google" id="ProtNLM"/>
    </source>
</evidence>
<feature type="chain" id="PRO_5043531356" description="Polysaccharide biosynthesis domain-containing protein" evidence="6">
    <location>
        <begin position="20"/>
        <end position="284"/>
    </location>
</feature>
<feature type="signal peptide" evidence="6">
    <location>
        <begin position="1"/>
        <end position="19"/>
    </location>
</feature>
<proteinExistence type="predicted"/>
<evidence type="ECO:0000256" key="5">
    <source>
        <dbReference type="ARBA" id="ARBA00023136"/>
    </source>
</evidence>
<evidence type="ECO:0000256" key="3">
    <source>
        <dbReference type="ARBA" id="ARBA00022692"/>
    </source>
</evidence>
<dbReference type="EMBL" id="JAOPGA020001462">
    <property type="protein sequence ID" value="KAL0488706.1"/>
    <property type="molecule type" value="Genomic_DNA"/>
</dbReference>
<evidence type="ECO:0000313" key="7">
    <source>
        <dbReference type="EMBL" id="KAL0488706.1"/>
    </source>
</evidence>
<keyword evidence="5" id="KW-0472">Membrane</keyword>
<keyword evidence="4" id="KW-1133">Transmembrane helix</keyword>
<dbReference type="GO" id="GO:0016020">
    <property type="term" value="C:membrane"/>
    <property type="evidence" value="ECO:0007669"/>
    <property type="project" value="UniProtKB-SubCell"/>
</dbReference>
<keyword evidence="6" id="KW-0732">Signal</keyword>
<dbReference type="GO" id="GO:0045492">
    <property type="term" value="P:xylan biosynthetic process"/>
    <property type="evidence" value="ECO:0007669"/>
    <property type="project" value="InterPro"/>
</dbReference>
<keyword evidence="8" id="KW-1185">Reference proteome</keyword>
<name>A0AAW2ZJ28_9EUKA</name>
<keyword evidence="3" id="KW-0812">Transmembrane</keyword>
<organism evidence="7 8">
    <name type="scientific">Acrasis kona</name>
    <dbReference type="NCBI Taxonomy" id="1008807"/>
    <lineage>
        <taxon>Eukaryota</taxon>
        <taxon>Discoba</taxon>
        <taxon>Heterolobosea</taxon>
        <taxon>Tetramitia</taxon>
        <taxon>Eutetramitia</taxon>
        <taxon>Acrasidae</taxon>
        <taxon>Acrasis</taxon>
    </lineage>
</organism>
<evidence type="ECO:0000256" key="1">
    <source>
        <dbReference type="ARBA" id="ARBA00004167"/>
    </source>
</evidence>
<evidence type="ECO:0000256" key="6">
    <source>
        <dbReference type="SAM" id="SignalP"/>
    </source>
</evidence>
<comment type="caution">
    <text evidence="7">The sequence shown here is derived from an EMBL/GenBank/DDBJ whole genome shotgun (WGS) entry which is preliminary data.</text>
</comment>
<gene>
    <name evidence="7" type="ORF">AKO1_015858</name>
</gene>
<dbReference type="Proteomes" id="UP001431209">
    <property type="component" value="Unassembled WGS sequence"/>
</dbReference>
<evidence type="ECO:0000313" key="8">
    <source>
        <dbReference type="Proteomes" id="UP001431209"/>
    </source>
</evidence>
<evidence type="ECO:0000256" key="2">
    <source>
        <dbReference type="ARBA" id="ARBA00004308"/>
    </source>
</evidence>
<sequence>MKLIHLFLCIFALSFCVLAYIAIVSFGRNDDNKTHNNKLDWTLQQFRSINKSHHCRIEFLDEINEFINGENPPQLNLPQLTWIASTVQTSAHTAWESKHRRHNFLVWGLGHDSAIWDNVNCVEVSSSPLISIGRTQFLENWKEWIGSVKEKLPHLEVQFFDQYQHTFGSPDKFFKSPSLLKLPSTIQNACWDVVLVDAPQGYEDNHPGRMESTYWSVDMAERCIVSGKLDTVHVFLHDVNRPLEKRIMNELLLKKGGAYLGIISGNLGDLVGFRFTNKSFYKKS</sequence>
<dbReference type="PANTHER" id="PTHR31444">
    <property type="entry name" value="OS11G0490100 PROTEIN"/>
    <property type="match status" value="1"/>
</dbReference>
<accession>A0AAW2ZJ28</accession>
<dbReference type="AlphaFoldDB" id="A0AAW2ZJ28"/>
<protein>
    <recommendedName>
        <fullName evidence="9">Polysaccharide biosynthesis domain-containing protein</fullName>
    </recommendedName>
</protein>
<dbReference type="GO" id="GO:0012505">
    <property type="term" value="C:endomembrane system"/>
    <property type="evidence" value="ECO:0007669"/>
    <property type="project" value="UniProtKB-SubCell"/>
</dbReference>
<dbReference type="InterPro" id="IPR006514">
    <property type="entry name" value="IRX15/GXM/AGM"/>
</dbReference>